<name>W7F1V7_BIPV3</name>
<keyword evidence="2 3" id="KW-0040">ANK repeat</keyword>
<dbReference type="Gene3D" id="1.25.40.20">
    <property type="entry name" value="Ankyrin repeat-containing domain"/>
    <property type="match status" value="1"/>
</dbReference>
<dbReference type="InterPro" id="IPR002110">
    <property type="entry name" value="Ankyrin_rpt"/>
</dbReference>
<keyword evidence="1" id="KW-0677">Repeat</keyword>
<dbReference type="SMART" id="SM00248">
    <property type="entry name" value="ANK"/>
    <property type="match status" value="2"/>
</dbReference>
<keyword evidence="5" id="KW-1185">Reference proteome</keyword>
<sequence>MQFKAVQFLLENKANPNIPDDDQILPIFAIVGMNPRRSQDFEQLPPTWDRWLDALRLLIRYGSSTHEIVRGRSLAGLNVARHDTSSKVLPFLRILAVENALDYDSITDDPTWSVIKNAVKSGTDTVDALKLLRACGVNITRVLADGRTVLHLAAHHCQEDDALSYLLKTGCATDIDRQDQWGWTPLHYAVLARTSAEGPRPYSTAAMLIRNGADPNIKGRRNPGSSYEFHSEEFTGPELLKHMRYKRFELLLDVLDAAGVEIGSVTHTDAFYDAEEYHNGGFQRLSYHGRQQ</sequence>
<dbReference type="SUPFAM" id="SSF48403">
    <property type="entry name" value="Ankyrin repeat"/>
    <property type="match status" value="1"/>
</dbReference>
<evidence type="ECO:0000256" key="3">
    <source>
        <dbReference type="PROSITE-ProRule" id="PRU00023"/>
    </source>
</evidence>
<dbReference type="InterPro" id="IPR050745">
    <property type="entry name" value="Multifunctional_regulatory"/>
</dbReference>
<evidence type="ECO:0000256" key="1">
    <source>
        <dbReference type="ARBA" id="ARBA00022737"/>
    </source>
</evidence>
<protein>
    <submittedName>
        <fullName evidence="4">Uncharacterized protein</fullName>
    </submittedName>
</protein>
<dbReference type="PROSITE" id="PS50088">
    <property type="entry name" value="ANK_REPEAT"/>
    <property type="match status" value="2"/>
</dbReference>
<evidence type="ECO:0000313" key="4">
    <source>
        <dbReference type="EMBL" id="EUN32095.1"/>
    </source>
</evidence>
<feature type="repeat" description="ANK" evidence="3">
    <location>
        <begin position="181"/>
        <end position="220"/>
    </location>
</feature>
<evidence type="ECO:0000256" key="2">
    <source>
        <dbReference type="ARBA" id="ARBA00023043"/>
    </source>
</evidence>
<dbReference type="InterPro" id="IPR036770">
    <property type="entry name" value="Ankyrin_rpt-contain_sf"/>
</dbReference>
<evidence type="ECO:0000313" key="5">
    <source>
        <dbReference type="Proteomes" id="UP000054337"/>
    </source>
</evidence>
<dbReference type="GeneID" id="26251006"/>
<reference evidence="4 5" key="1">
    <citation type="journal article" date="2013" name="PLoS Genet.">
        <title>Comparative genome structure, secondary metabolite, and effector coding capacity across Cochliobolus pathogens.</title>
        <authorList>
            <person name="Condon B.J."/>
            <person name="Leng Y."/>
            <person name="Wu D."/>
            <person name="Bushley K.E."/>
            <person name="Ohm R.A."/>
            <person name="Otillar R."/>
            <person name="Martin J."/>
            <person name="Schackwitz W."/>
            <person name="Grimwood J."/>
            <person name="MohdZainudin N."/>
            <person name="Xue C."/>
            <person name="Wang R."/>
            <person name="Manning V.A."/>
            <person name="Dhillon B."/>
            <person name="Tu Z.J."/>
            <person name="Steffenson B.J."/>
            <person name="Salamov A."/>
            <person name="Sun H."/>
            <person name="Lowry S."/>
            <person name="LaButti K."/>
            <person name="Han J."/>
            <person name="Copeland A."/>
            <person name="Lindquist E."/>
            <person name="Barry K."/>
            <person name="Schmutz J."/>
            <person name="Baker S.E."/>
            <person name="Ciuffetti L.M."/>
            <person name="Grigoriev I.V."/>
            <person name="Zhong S."/>
            <person name="Turgeon B.G."/>
        </authorList>
    </citation>
    <scope>NUCLEOTIDE SEQUENCE [LARGE SCALE GENOMIC DNA]</scope>
    <source>
        <strain evidence="4 5">FI3</strain>
    </source>
</reference>
<gene>
    <name evidence="4" type="ORF">COCVIDRAFT_11728</name>
</gene>
<dbReference type="AlphaFoldDB" id="W7F1V7"/>
<feature type="repeat" description="ANK" evidence="3">
    <location>
        <begin position="145"/>
        <end position="178"/>
    </location>
</feature>
<dbReference type="EMBL" id="KI968695">
    <property type="protein sequence ID" value="EUN32095.1"/>
    <property type="molecule type" value="Genomic_DNA"/>
</dbReference>
<dbReference type="Proteomes" id="UP000054337">
    <property type="component" value="Unassembled WGS sequence"/>
</dbReference>
<dbReference type="HOGENOM" id="CLU_953129_0_0_1"/>
<dbReference type="PROSITE" id="PS50297">
    <property type="entry name" value="ANK_REP_REGION"/>
    <property type="match status" value="1"/>
</dbReference>
<accession>W7F1V7</accession>
<proteinExistence type="predicted"/>
<dbReference type="RefSeq" id="XP_014561630.1">
    <property type="nucleotide sequence ID" value="XM_014706144.1"/>
</dbReference>
<dbReference type="PANTHER" id="PTHR24189">
    <property type="entry name" value="MYOTROPHIN"/>
    <property type="match status" value="1"/>
</dbReference>
<dbReference type="Pfam" id="PF12796">
    <property type="entry name" value="Ank_2"/>
    <property type="match status" value="1"/>
</dbReference>
<organism evidence="4 5">
    <name type="scientific">Bipolaris victoriae (strain FI3)</name>
    <name type="common">Victoria blight of oats agent</name>
    <name type="synonym">Cochliobolus victoriae</name>
    <dbReference type="NCBI Taxonomy" id="930091"/>
    <lineage>
        <taxon>Eukaryota</taxon>
        <taxon>Fungi</taxon>
        <taxon>Dikarya</taxon>
        <taxon>Ascomycota</taxon>
        <taxon>Pezizomycotina</taxon>
        <taxon>Dothideomycetes</taxon>
        <taxon>Pleosporomycetidae</taxon>
        <taxon>Pleosporales</taxon>
        <taxon>Pleosporineae</taxon>
        <taxon>Pleosporaceae</taxon>
        <taxon>Bipolaris</taxon>
    </lineage>
</organism>